<dbReference type="FunFam" id="1.10.10.650:FF:000001">
    <property type="entry name" value="S1 RNA-binding domain 1"/>
    <property type="match status" value="1"/>
</dbReference>
<dbReference type="InterPro" id="IPR023319">
    <property type="entry name" value="Tex-like_HTH_dom_sf"/>
</dbReference>
<dbReference type="InterPro" id="IPR018974">
    <property type="entry name" value="Tex-like_N"/>
</dbReference>
<dbReference type="PANTHER" id="PTHR10724">
    <property type="entry name" value="30S RIBOSOMAL PROTEIN S1"/>
    <property type="match status" value="1"/>
</dbReference>
<dbReference type="InterPro" id="IPR006641">
    <property type="entry name" value="YqgF/RNaseH-like_dom"/>
</dbReference>
<dbReference type="InterPro" id="IPR041692">
    <property type="entry name" value="HHH_9"/>
</dbReference>
<dbReference type="Pfam" id="PF17674">
    <property type="entry name" value="HHH_9"/>
    <property type="match status" value="1"/>
</dbReference>
<dbReference type="KEGG" id="trz:GWP43_00225"/>
<evidence type="ECO:0000313" key="3">
    <source>
        <dbReference type="EMBL" id="QHX44424.1"/>
    </source>
</evidence>
<dbReference type="InterPro" id="IPR012340">
    <property type="entry name" value="NA-bd_OB-fold"/>
</dbReference>
<sequence>MELTQEFIDGLVVNEIDIMKKVAEELNIRMQQVSAVITLVNEGCTIPFISRYRKEMHGSLDEVQVRDSDKLFKSYVNLETRRLEIVRGVFAAGKLTELLYDNIMKASTLAELEDIWAPFKKKKKTRGMLAVERGLQGLADLMKELEEAELVKRAQDFVKTDCEDETLNVPTVEDALAGASDIIAEETAQDTENRKAVHDFFMATGLFEVKGIGDEEAQKTSVYQMYWEYSEALNQIKPHRVLAINRGEREGVLEVKINVDVDEAVARVQSRSVQHNKYHSEAIADGIVRLLSPAVLREIRSNLGEDADTHGITIFSENLKHLLMTQPIKGTRVLGVDPGIRTGTKCAALDETGKYLGSFVIYQHKAEEAKAALLKAVKDYKVQLIAVGNGTGSHEVQEIVSDVIKTHCPEVLFTVVDEDGASVYSAGDVAREEFPDLDLTIRGAISIGRRLQDPLAELVKIDPKSIGVGLYQHDLNQKKLSEELDAVVGSVVNNVGVNLNTASASLLKYVSGITSGLAKKIVSYREKTGIFTDREQLHNVSGLGPRAFEQCAGFLKIPESANPLDNSWVHPENYPAAEVIYQIVRKNEPVTKEVRTELQEKYQLGEQTVSDIIEELKKPNRDPREDCPKPIMQQGVLLFEDLKLGMTVKGKIKNVVDFGAFVDLGIKETALLHISEMSDSFVSDPLEAVKVGDIVECRIIALDEARRRISLSRKSESGVQGKLTAKQKAEVKKITVKTKDGKTVAVKTSSGKPAVQGEKHLSHRGERQPAVRSERRVAEARPRKDDDGTKYNPFAAYFNKK</sequence>
<dbReference type="PANTHER" id="PTHR10724:SF10">
    <property type="entry name" value="S1 RNA-BINDING DOMAIN-CONTAINING PROTEIN 1"/>
    <property type="match status" value="1"/>
</dbReference>
<dbReference type="GO" id="GO:0006412">
    <property type="term" value="P:translation"/>
    <property type="evidence" value="ECO:0007669"/>
    <property type="project" value="TreeGrafter"/>
</dbReference>
<dbReference type="InterPro" id="IPR037027">
    <property type="entry name" value="YqgF/RNaseH-like_dom_sf"/>
</dbReference>
<feature type="domain" description="S1 motif" evidence="2">
    <location>
        <begin position="645"/>
        <end position="714"/>
    </location>
</feature>
<dbReference type="Pfam" id="PF16921">
    <property type="entry name" value="Tex_YqgF"/>
    <property type="match status" value="1"/>
</dbReference>
<feature type="region of interest" description="Disordered" evidence="1">
    <location>
        <begin position="743"/>
        <end position="801"/>
    </location>
</feature>
<dbReference type="SUPFAM" id="SSF47781">
    <property type="entry name" value="RuvA domain 2-like"/>
    <property type="match status" value="2"/>
</dbReference>
<organism evidence="3 4">
    <name type="scientific">Treponema vincentii</name>
    <dbReference type="NCBI Taxonomy" id="69710"/>
    <lineage>
        <taxon>Bacteria</taxon>
        <taxon>Pseudomonadati</taxon>
        <taxon>Spirochaetota</taxon>
        <taxon>Spirochaetia</taxon>
        <taxon>Spirochaetales</taxon>
        <taxon>Treponemataceae</taxon>
        <taxon>Treponema</taxon>
    </lineage>
</organism>
<dbReference type="InterPro" id="IPR032639">
    <property type="entry name" value="Tex_YqgF"/>
</dbReference>
<dbReference type="InterPro" id="IPR055179">
    <property type="entry name" value="Tex-like_central_region"/>
</dbReference>
<dbReference type="GO" id="GO:0006139">
    <property type="term" value="P:nucleobase-containing compound metabolic process"/>
    <property type="evidence" value="ECO:0007669"/>
    <property type="project" value="InterPro"/>
</dbReference>
<dbReference type="Gene3D" id="2.40.50.140">
    <property type="entry name" value="Nucleic acid-binding proteins"/>
    <property type="match status" value="1"/>
</dbReference>
<dbReference type="InterPro" id="IPR050437">
    <property type="entry name" value="Ribos_protein_bS1-like"/>
</dbReference>
<dbReference type="InterPro" id="IPR010994">
    <property type="entry name" value="RuvA_2-like"/>
</dbReference>
<gene>
    <name evidence="3" type="ORF">GWP43_00225</name>
</gene>
<dbReference type="InterPro" id="IPR044146">
    <property type="entry name" value="S1_Tex"/>
</dbReference>
<dbReference type="PROSITE" id="PS50126">
    <property type="entry name" value="S1"/>
    <property type="match status" value="1"/>
</dbReference>
<dbReference type="SUPFAM" id="SSF50249">
    <property type="entry name" value="Nucleic acid-binding proteins"/>
    <property type="match status" value="1"/>
</dbReference>
<dbReference type="SUPFAM" id="SSF158832">
    <property type="entry name" value="Tex N-terminal region-like"/>
    <property type="match status" value="1"/>
</dbReference>
<dbReference type="Gene3D" id="1.10.10.650">
    <property type="entry name" value="RuvA domain 2-like"/>
    <property type="match status" value="1"/>
</dbReference>
<dbReference type="Pfam" id="PF09371">
    <property type="entry name" value="Tex_N"/>
    <property type="match status" value="1"/>
</dbReference>
<dbReference type="CDD" id="cd05685">
    <property type="entry name" value="S1_Tex"/>
    <property type="match status" value="1"/>
</dbReference>
<dbReference type="GO" id="GO:0005737">
    <property type="term" value="C:cytoplasm"/>
    <property type="evidence" value="ECO:0007669"/>
    <property type="project" value="UniProtKB-ARBA"/>
</dbReference>
<evidence type="ECO:0000259" key="2">
    <source>
        <dbReference type="PROSITE" id="PS50126"/>
    </source>
</evidence>
<evidence type="ECO:0000313" key="4">
    <source>
        <dbReference type="Proteomes" id="UP000464374"/>
    </source>
</evidence>
<dbReference type="Pfam" id="PF12836">
    <property type="entry name" value="HHH_3"/>
    <property type="match status" value="1"/>
</dbReference>
<protein>
    <submittedName>
        <fullName evidence="3">RNA-binding transcriptional accessory protein</fullName>
    </submittedName>
</protein>
<dbReference type="Gene3D" id="1.10.150.310">
    <property type="entry name" value="Tex RuvX-like domain-like"/>
    <property type="match status" value="1"/>
</dbReference>
<dbReference type="SMART" id="SM00316">
    <property type="entry name" value="S1"/>
    <property type="match status" value="1"/>
</dbReference>
<dbReference type="GO" id="GO:0003735">
    <property type="term" value="F:structural constituent of ribosome"/>
    <property type="evidence" value="ECO:0007669"/>
    <property type="project" value="TreeGrafter"/>
</dbReference>
<dbReference type="Gene3D" id="3.30.420.140">
    <property type="entry name" value="YqgF/RNase H-like domain"/>
    <property type="match status" value="1"/>
</dbReference>
<reference evidence="3 4" key="1">
    <citation type="submission" date="2020-01" db="EMBL/GenBank/DDBJ databases">
        <title>Complete genome sequence of a human oral phylogroup 1 Treponema sp. strain ATCC 700766, originally isolated from periodontitis dental plaque.</title>
        <authorList>
            <person name="Chan Y."/>
            <person name="Huo Y.-B."/>
            <person name="Yu X.-L."/>
            <person name="Zeng H."/>
            <person name="Leung W.-K."/>
            <person name="Watt R.M."/>
        </authorList>
    </citation>
    <scope>NUCLEOTIDE SEQUENCE [LARGE SCALE GENOMIC DNA]</scope>
    <source>
        <strain evidence="3 4">OMZ 804</strain>
    </source>
</reference>
<dbReference type="Gene3D" id="1.10.3500.10">
    <property type="entry name" value="Tex N-terminal region-like"/>
    <property type="match status" value="1"/>
</dbReference>
<dbReference type="Proteomes" id="UP000464374">
    <property type="component" value="Chromosome"/>
</dbReference>
<dbReference type="EMBL" id="CP048020">
    <property type="protein sequence ID" value="QHX44424.1"/>
    <property type="molecule type" value="Genomic_DNA"/>
</dbReference>
<dbReference type="AlphaFoldDB" id="A0A6P1Y4F5"/>
<dbReference type="Pfam" id="PF00575">
    <property type="entry name" value="S1"/>
    <property type="match status" value="1"/>
</dbReference>
<dbReference type="InterPro" id="IPR003029">
    <property type="entry name" value="S1_domain"/>
</dbReference>
<evidence type="ECO:0000256" key="1">
    <source>
        <dbReference type="SAM" id="MobiDB-lite"/>
    </source>
</evidence>
<name>A0A6P1Y4F5_9SPIR</name>
<dbReference type="InterPro" id="IPR012337">
    <property type="entry name" value="RNaseH-like_sf"/>
</dbReference>
<proteinExistence type="predicted"/>
<dbReference type="InterPro" id="IPR023323">
    <property type="entry name" value="Tex-like_dom_sf"/>
</dbReference>
<feature type="compositionally biased region" description="Basic and acidic residues" evidence="1">
    <location>
        <begin position="757"/>
        <end position="789"/>
    </location>
</feature>
<dbReference type="GO" id="GO:0003729">
    <property type="term" value="F:mRNA binding"/>
    <property type="evidence" value="ECO:0007669"/>
    <property type="project" value="UniProtKB-ARBA"/>
</dbReference>
<dbReference type="Pfam" id="PF22706">
    <property type="entry name" value="Tex_central_region"/>
    <property type="match status" value="1"/>
</dbReference>
<accession>A0A6P1Y4F5</accession>
<dbReference type="RefSeq" id="WP_162664691.1">
    <property type="nucleotide sequence ID" value="NZ_CP048020.1"/>
</dbReference>
<dbReference type="SMART" id="SM00732">
    <property type="entry name" value="YqgFc"/>
    <property type="match status" value="1"/>
</dbReference>
<dbReference type="FunFam" id="3.30.420.140:FF:000001">
    <property type="entry name" value="RNA-binding transcriptional accessory protein"/>
    <property type="match status" value="1"/>
</dbReference>
<dbReference type="SUPFAM" id="SSF53098">
    <property type="entry name" value="Ribonuclease H-like"/>
    <property type="match status" value="1"/>
</dbReference>
<dbReference type="FunFam" id="2.40.50.140:FF:000051">
    <property type="entry name" value="RNA-binding transcriptional accessory protein"/>
    <property type="match status" value="1"/>
</dbReference>